<evidence type="ECO:0000313" key="6">
    <source>
        <dbReference type="EMBL" id="NLV07558.1"/>
    </source>
</evidence>
<evidence type="ECO:0000256" key="3">
    <source>
        <dbReference type="PROSITE-ProRule" id="PRU00169"/>
    </source>
</evidence>
<dbReference type="Pfam" id="PF01590">
    <property type="entry name" value="GAF"/>
    <property type="match status" value="1"/>
</dbReference>
<comment type="caution">
    <text evidence="3">Lacks conserved residue(s) required for the propagation of feature annotation.</text>
</comment>
<proteinExistence type="predicted"/>
<dbReference type="InterPro" id="IPR001789">
    <property type="entry name" value="Sig_transdc_resp-reg_receiver"/>
</dbReference>
<dbReference type="InterPro" id="IPR029016">
    <property type="entry name" value="GAF-like_dom_sf"/>
</dbReference>
<feature type="domain" description="Response regulatory" evidence="4">
    <location>
        <begin position="6"/>
        <end position="118"/>
    </location>
</feature>
<evidence type="ECO:0000313" key="7">
    <source>
        <dbReference type="Proteomes" id="UP000037729"/>
    </source>
</evidence>
<dbReference type="EMBL" id="WOWB01000001">
    <property type="protein sequence ID" value="NLV07558.1"/>
    <property type="molecule type" value="Genomic_DNA"/>
</dbReference>
<dbReference type="SUPFAM" id="SSF55781">
    <property type="entry name" value="GAF domain-like"/>
    <property type="match status" value="1"/>
</dbReference>
<protein>
    <submittedName>
        <fullName evidence="6">GAF domain-containing protein</fullName>
    </submittedName>
    <submittedName>
        <fullName evidence="5">Small GAF containing sensor</fullName>
    </submittedName>
</protein>
<organism evidence="5 7">
    <name type="scientific">Haloarcula rubripromontorii</name>
    <dbReference type="NCBI Taxonomy" id="1705562"/>
    <lineage>
        <taxon>Archaea</taxon>
        <taxon>Methanobacteriati</taxon>
        <taxon>Methanobacteriota</taxon>
        <taxon>Stenosarchaea group</taxon>
        <taxon>Halobacteria</taxon>
        <taxon>Halobacteriales</taxon>
        <taxon>Haloarculaceae</taxon>
        <taxon>Haloarcula</taxon>
    </lineage>
</organism>
<dbReference type="GO" id="GO:0000160">
    <property type="term" value="P:phosphorelay signal transduction system"/>
    <property type="evidence" value="ECO:0007669"/>
    <property type="project" value="InterPro"/>
</dbReference>
<dbReference type="AlphaFoldDB" id="A0A0M9ALR2"/>
<dbReference type="Proteomes" id="UP000610611">
    <property type="component" value="Unassembled WGS sequence"/>
</dbReference>
<accession>A0A0M9ALR2</accession>
<evidence type="ECO:0000256" key="2">
    <source>
        <dbReference type="ARBA" id="ARBA00022777"/>
    </source>
</evidence>
<dbReference type="InterPro" id="IPR011006">
    <property type="entry name" value="CheY-like_superfamily"/>
</dbReference>
<dbReference type="GO" id="GO:0016301">
    <property type="term" value="F:kinase activity"/>
    <property type="evidence" value="ECO:0007669"/>
    <property type="project" value="UniProtKB-KW"/>
</dbReference>
<reference evidence="6" key="2">
    <citation type="submission" date="2019-12" db="EMBL/GenBank/DDBJ databases">
        <title>The whole-genome sequencing of Haloarcula japonica strain pws8.</title>
        <authorList>
            <person name="Verma D.K."/>
            <person name="Gopal K."/>
            <person name="Prasad E.S."/>
        </authorList>
    </citation>
    <scope>NUCLEOTIDE SEQUENCE</scope>
    <source>
        <strain evidence="6">Pws8</strain>
    </source>
</reference>
<dbReference type="PANTHER" id="PTHR43102">
    <property type="entry name" value="SLR1143 PROTEIN"/>
    <property type="match status" value="1"/>
</dbReference>
<dbReference type="PATRIC" id="fig|1705562.3.peg.1293"/>
<dbReference type="Proteomes" id="UP000037729">
    <property type="component" value="Unassembled WGS sequence"/>
</dbReference>
<dbReference type="STRING" id="1705562.AMS69_01755"/>
<dbReference type="EMBL" id="LIUF01000001">
    <property type="protein sequence ID" value="KOX94607.1"/>
    <property type="molecule type" value="Genomic_DNA"/>
</dbReference>
<evidence type="ECO:0000259" key="4">
    <source>
        <dbReference type="PROSITE" id="PS50110"/>
    </source>
</evidence>
<comment type="caution">
    <text evidence="5">The sequence shown here is derived from an EMBL/GenBank/DDBJ whole genome shotgun (WGS) entry which is preliminary data.</text>
</comment>
<dbReference type="PROSITE" id="PS50110">
    <property type="entry name" value="RESPONSE_REGULATORY"/>
    <property type="match status" value="1"/>
</dbReference>
<keyword evidence="7" id="KW-1185">Reference proteome</keyword>
<reference evidence="5 7" key="1">
    <citation type="submission" date="2015-08" db="EMBL/GenBank/DDBJ databases">
        <title>Genomes of Isolates from Cabo Rojo, PR.</title>
        <authorList>
            <person name="Sanchez-Nieves R.L."/>
            <person name="Montalvo-Rodriguez R."/>
        </authorList>
    </citation>
    <scope>NUCLEOTIDE SEQUENCE [LARGE SCALE GENOMIC DNA]</scope>
    <source>
        <strain evidence="5 7">SL3</strain>
    </source>
</reference>
<dbReference type="RefSeq" id="WP_053966379.1">
    <property type="nucleotide sequence ID" value="NZ_JAWJXX010000009.1"/>
</dbReference>
<keyword evidence="1" id="KW-0808">Transferase</keyword>
<gene>
    <name evidence="5" type="ORF">AMS69_01755</name>
    <name evidence="6" type="ORF">GOC83_15600</name>
</gene>
<dbReference type="InterPro" id="IPR003018">
    <property type="entry name" value="GAF"/>
</dbReference>
<dbReference type="Gene3D" id="3.40.50.2300">
    <property type="match status" value="1"/>
</dbReference>
<dbReference type="SMART" id="SM00065">
    <property type="entry name" value="GAF"/>
    <property type="match status" value="1"/>
</dbReference>
<name>A0A0M9ALR2_9EURY</name>
<dbReference type="OrthoDB" id="330337at2157"/>
<keyword evidence="2" id="KW-0418">Kinase</keyword>
<sequence>MSDSPTVICAQPDAGERAETADALADAGLAVEEVGSVETLTEALDRSVDCVVTAFDFPDGDGFDVVDAVRSVNPACVVALYTEHAPSDLPRGSPEQVVEYVPRTVPESRERLADVAAMAAAEGTQAAYPVPETETERLAAVERYDVDQLAALDAFDRLTALMNSHFDIDVAFVGLMDEHEERFVACEGANWRTLAREDTICTHTILTDETMVVEDTHEDPRFAEVDALKQLDIRSYAGVRLTDEEGNAIGAVCCTDSEPRRYTQAELDDLQRFAAEVKEQLLFRRQLQEDA</sequence>
<evidence type="ECO:0000313" key="5">
    <source>
        <dbReference type="EMBL" id="KOX94607.1"/>
    </source>
</evidence>
<dbReference type="Gene3D" id="3.30.450.40">
    <property type="match status" value="1"/>
</dbReference>
<dbReference type="SUPFAM" id="SSF52172">
    <property type="entry name" value="CheY-like"/>
    <property type="match status" value="1"/>
</dbReference>
<dbReference type="PANTHER" id="PTHR43102:SF2">
    <property type="entry name" value="GAF DOMAIN-CONTAINING PROTEIN"/>
    <property type="match status" value="1"/>
</dbReference>
<evidence type="ECO:0000256" key="1">
    <source>
        <dbReference type="ARBA" id="ARBA00022679"/>
    </source>
</evidence>